<dbReference type="Proteomes" id="UP000177177">
    <property type="component" value="Unassembled WGS sequence"/>
</dbReference>
<feature type="domain" description="Transposase IS200-like" evidence="1">
    <location>
        <begin position="7"/>
        <end position="144"/>
    </location>
</feature>
<comment type="caution">
    <text evidence="2">The sequence shown here is derived from an EMBL/GenBank/DDBJ whole genome shotgun (WGS) entry which is preliminary data.</text>
</comment>
<name>A0A1G2KWT0_9BACT</name>
<gene>
    <name evidence="2" type="ORF">A3C92_02315</name>
</gene>
<organism evidence="2 3">
    <name type="scientific">Candidatus Sungbacteria bacterium RIFCSPHIGHO2_02_FULL_53_17</name>
    <dbReference type="NCBI Taxonomy" id="1802275"/>
    <lineage>
        <taxon>Bacteria</taxon>
        <taxon>Candidatus Sungiibacteriota</taxon>
    </lineage>
</organism>
<sequence length="216" mass="25215">MRKEVFLKDEYYHIYNRGVDKRVVFFDDRERTRFVNTLYLLNNFQDIPANFDPIMLRPRDVLIPRDPIVEVVAACLMPNHYHLAVRGLSDGAISKFLHKVGVSYTMYFNKRHERSGALFEGSFKARHIDKGEYATYLTKYIHFNPYPLFQTKSGIMLDDLVSYPWSTLNDYVGGESRFSHVVNTDFRDTILGMNAREYGAYCSGAFNDLKQDSFQT</sequence>
<dbReference type="SUPFAM" id="SSF143422">
    <property type="entry name" value="Transposase IS200-like"/>
    <property type="match status" value="1"/>
</dbReference>
<evidence type="ECO:0000313" key="2">
    <source>
        <dbReference type="EMBL" id="OHA03870.1"/>
    </source>
</evidence>
<dbReference type="AlphaFoldDB" id="A0A1G2KWT0"/>
<dbReference type="GO" id="GO:0004803">
    <property type="term" value="F:transposase activity"/>
    <property type="evidence" value="ECO:0007669"/>
    <property type="project" value="InterPro"/>
</dbReference>
<dbReference type="PANTHER" id="PTHR34322:SF2">
    <property type="entry name" value="TRANSPOSASE IS200-LIKE DOMAIN-CONTAINING PROTEIN"/>
    <property type="match status" value="1"/>
</dbReference>
<dbReference type="PANTHER" id="PTHR34322">
    <property type="entry name" value="TRANSPOSASE, Y1_TNP DOMAIN-CONTAINING"/>
    <property type="match status" value="1"/>
</dbReference>
<evidence type="ECO:0000313" key="3">
    <source>
        <dbReference type="Proteomes" id="UP000177177"/>
    </source>
</evidence>
<accession>A0A1G2KWT0</accession>
<proteinExistence type="predicted"/>
<dbReference type="Pfam" id="PF01797">
    <property type="entry name" value="Y1_Tnp"/>
    <property type="match status" value="1"/>
</dbReference>
<evidence type="ECO:0000259" key="1">
    <source>
        <dbReference type="SMART" id="SM01321"/>
    </source>
</evidence>
<protein>
    <recommendedName>
        <fullName evidence="1">Transposase IS200-like domain-containing protein</fullName>
    </recommendedName>
</protein>
<dbReference type="GO" id="GO:0003677">
    <property type="term" value="F:DNA binding"/>
    <property type="evidence" value="ECO:0007669"/>
    <property type="project" value="InterPro"/>
</dbReference>
<dbReference type="EMBL" id="MHQN01000010">
    <property type="protein sequence ID" value="OHA03870.1"/>
    <property type="molecule type" value="Genomic_DNA"/>
</dbReference>
<dbReference type="SMART" id="SM01321">
    <property type="entry name" value="Y1_Tnp"/>
    <property type="match status" value="1"/>
</dbReference>
<dbReference type="InterPro" id="IPR036515">
    <property type="entry name" value="Transposase_17_sf"/>
</dbReference>
<reference evidence="2 3" key="1">
    <citation type="journal article" date="2016" name="Nat. Commun.">
        <title>Thousands of microbial genomes shed light on interconnected biogeochemical processes in an aquifer system.</title>
        <authorList>
            <person name="Anantharaman K."/>
            <person name="Brown C.T."/>
            <person name="Hug L.A."/>
            <person name="Sharon I."/>
            <person name="Castelle C.J."/>
            <person name="Probst A.J."/>
            <person name="Thomas B.C."/>
            <person name="Singh A."/>
            <person name="Wilkins M.J."/>
            <person name="Karaoz U."/>
            <person name="Brodie E.L."/>
            <person name="Williams K.H."/>
            <person name="Hubbard S.S."/>
            <person name="Banfield J.F."/>
        </authorList>
    </citation>
    <scope>NUCLEOTIDE SEQUENCE [LARGE SCALE GENOMIC DNA]</scope>
</reference>
<dbReference type="GO" id="GO:0006313">
    <property type="term" value="P:DNA transposition"/>
    <property type="evidence" value="ECO:0007669"/>
    <property type="project" value="InterPro"/>
</dbReference>
<dbReference type="InterPro" id="IPR002686">
    <property type="entry name" value="Transposase_17"/>
</dbReference>
<dbReference type="Gene3D" id="3.30.70.1290">
    <property type="entry name" value="Transposase IS200-like"/>
    <property type="match status" value="1"/>
</dbReference>